<reference evidence="12 13" key="1">
    <citation type="journal article" date="2019" name="Commun. Biol.">
        <title>The bagworm genome reveals a unique fibroin gene that provides high tensile strength.</title>
        <authorList>
            <person name="Kono N."/>
            <person name="Nakamura H."/>
            <person name="Ohtoshi R."/>
            <person name="Tomita M."/>
            <person name="Numata K."/>
            <person name="Arakawa K."/>
        </authorList>
    </citation>
    <scope>NUCLEOTIDE SEQUENCE [LARGE SCALE GENOMIC DNA]</scope>
</reference>
<keyword evidence="6" id="KW-0498">Mitosis</keyword>
<dbReference type="Pfam" id="PF05839">
    <property type="entry name" value="Apc13p"/>
    <property type="match status" value="1"/>
</dbReference>
<dbReference type="GO" id="GO:0005680">
    <property type="term" value="C:anaphase-promoting complex"/>
    <property type="evidence" value="ECO:0007669"/>
    <property type="project" value="InterPro"/>
</dbReference>
<evidence type="ECO:0000256" key="9">
    <source>
        <dbReference type="ARBA" id="ARBA00023306"/>
    </source>
</evidence>
<keyword evidence="12" id="KW-0808">Transferase</keyword>
<keyword evidence="9" id="KW-0131">Cell cycle</keyword>
<dbReference type="InterPro" id="IPR008401">
    <property type="entry name" value="Apc13"/>
</dbReference>
<dbReference type="GO" id="GO:0051301">
    <property type="term" value="P:cell division"/>
    <property type="evidence" value="ECO:0007669"/>
    <property type="project" value="UniProtKB-KW"/>
</dbReference>
<evidence type="ECO:0000256" key="6">
    <source>
        <dbReference type="ARBA" id="ARBA00022776"/>
    </source>
</evidence>
<evidence type="ECO:0000256" key="4">
    <source>
        <dbReference type="ARBA" id="ARBA00013935"/>
    </source>
</evidence>
<proteinExistence type="inferred from homology"/>
<evidence type="ECO:0000256" key="7">
    <source>
        <dbReference type="ARBA" id="ARBA00022786"/>
    </source>
</evidence>
<gene>
    <name evidence="12" type="primary">fab1</name>
    <name evidence="12" type="ORF">EVAR_70859_1</name>
</gene>
<dbReference type="AlphaFoldDB" id="A0A4C1T6W7"/>
<comment type="similarity">
    <text evidence="3">Belongs to the APC13 family.</text>
</comment>
<evidence type="ECO:0000256" key="1">
    <source>
        <dbReference type="ARBA" id="ARBA00004123"/>
    </source>
</evidence>
<dbReference type="EMBL" id="BGZK01004440">
    <property type="protein sequence ID" value="GBP09011.1"/>
    <property type="molecule type" value="Genomic_DNA"/>
</dbReference>
<keyword evidence="8" id="KW-0539">Nucleus</keyword>
<evidence type="ECO:0000313" key="12">
    <source>
        <dbReference type="EMBL" id="GBP09011.1"/>
    </source>
</evidence>
<evidence type="ECO:0000256" key="8">
    <source>
        <dbReference type="ARBA" id="ARBA00023242"/>
    </source>
</evidence>
<evidence type="ECO:0000256" key="10">
    <source>
        <dbReference type="ARBA" id="ARBA00031338"/>
    </source>
</evidence>
<keyword evidence="13" id="KW-1185">Reference proteome</keyword>
<name>A0A4C1T6W7_EUMVA</name>
<accession>A0A4C1T6W7</accession>
<dbReference type="GO" id="GO:0070979">
    <property type="term" value="P:protein K11-linked ubiquitination"/>
    <property type="evidence" value="ECO:0007669"/>
    <property type="project" value="TreeGrafter"/>
</dbReference>
<evidence type="ECO:0000256" key="5">
    <source>
        <dbReference type="ARBA" id="ARBA00022618"/>
    </source>
</evidence>
<keyword evidence="12" id="KW-0418">Kinase</keyword>
<keyword evidence="5" id="KW-0132">Cell division</keyword>
<dbReference type="Proteomes" id="UP000299102">
    <property type="component" value="Unassembled WGS sequence"/>
</dbReference>
<evidence type="ECO:0000313" key="13">
    <source>
        <dbReference type="Proteomes" id="UP000299102"/>
    </source>
</evidence>
<dbReference type="GO" id="GO:0016301">
    <property type="term" value="F:kinase activity"/>
    <property type="evidence" value="ECO:0007669"/>
    <property type="project" value="UniProtKB-KW"/>
</dbReference>
<sequence>MAILLYRCFQKKDDQPAYAVVDHLGNTLITKQLTNIGSIFTAETAGIIQAINIAATSKKKTIIFSDSLSVLRAAPADGRLIDIVDNRWREEELPFDQILVPADKLPDPEADGGDSHLTLSEQRCVFIMGLVTEHFKVLTHLNRIEAAGGDECISCWEDREYMKVCNYCSKIVLSYLRSPNITKDLNSDLQALQQDLSSKLETRTEEQPENLVKEPARCSTLERKISVGYQEERFASHQPPISLTIDDRKNILQQSNSLITLHEEMRKVLPAQNCGTDLIGVLNVNQVFQ</sequence>
<comment type="function">
    <text evidence="11">Component of the anaphase promoting complex/cyclosome (APC/C), a cell cycle-regulated E3 ubiquitin ligase that controls progression through mitosis and the G1 phase of the cell cycle. The APC/C complex acts by mediating ubiquitination and subsequent degradation of target proteins: it mainly mediates the formation of 'Lys-11'-linked polyubiquitin chains and, to a lower extent, the formation of 'Lys-48'- and 'Lys-63'-linked polyubiquitin chains. The APC/C complex catalyzes assembly of branched 'Lys-11'-/'Lys-48'-linked branched ubiquitin chains on target proteins.</text>
</comment>
<comment type="pathway">
    <text evidence="2">Protein modification; protein ubiquitination.</text>
</comment>
<dbReference type="PANTHER" id="PTHR28672:SF1">
    <property type="entry name" value="ANAPHASE-PROMOTING COMPLEX SUBUNIT 13"/>
    <property type="match status" value="1"/>
</dbReference>
<keyword evidence="7" id="KW-0833">Ubl conjugation pathway</keyword>
<evidence type="ECO:0000256" key="3">
    <source>
        <dbReference type="ARBA" id="ARBA00006940"/>
    </source>
</evidence>
<evidence type="ECO:0000256" key="2">
    <source>
        <dbReference type="ARBA" id="ARBA00004906"/>
    </source>
</evidence>
<comment type="subcellular location">
    <subcellularLocation>
        <location evidence="1">Nucleus</location>
    </subcellularLocation>
</comment>
<protein>
    <recommendedName>
        <fullName evidence="4">Anaphase-promoting complex subunit 13</fullName>
    </recommendedName>
    <alternativeName>
        <fullName evidence="10">Cyclosome subunit 13</fullName>
    </alternativeName>
</protein>
<dbReference type="PANTHER" id="PTHR28672">
    <property type="entry name" value="ANAPHASE-PROMOTING COMPLEX SUBUNIT 13"/>
    <property type="match status" value="1"/>
</dbReference>
<evidence type="ECO:0000256" key="11">
    <source>
        <dbReference type="ARBA" id="ARBA00045696"/>
    </source>
</evidence>
<dbReference type="OrthoDB" id="8058536at2759"/>
<dbReference type="STRING" id="151549.A0A4C1T6W7"/>
<comment type="caution">
    <text evidence="12">The sequence shown here is derived from an EMBL/GenBank/DDBJ whole genome shotgun (WGS) entry which is preliminary data.</text>
</comment>
<organism evidence="12 13">
    <name type="scientific">Eumeta variegata</name>
    <name type="common">Bagworm moth</name>
    <name type="synonym">Eumeta japonica</name>
    <dbReference type="NCBI Taxonomy" id="151549"/>
    <lineage>
        <taxon>Eukaryota</taxon>
        <taxon>Metazoa</taxon>
        <taxon>Ecdysozoa</taxon>
        <taxon>Arthropoda</taxon>
        <taxon>Hexapoda</taxon>
        <taxon>Insecta</taxon>
        <taxon>Pterygota</taxon>
        <taxon>Neoptera</taxon>
        <taxon>Endopterygota</taxon>
        <taxon>Lepidoptera</taxon>
        <taxon>Glossata</taxon>
        <taxon>Ditrysia</taxon>
        <taxon>Tineoidea</taxon>
        <taxon>Psychidae</taxon>
        <taxon>Oiketicinae</taxon>
        <taxon>Eumeta</taxon>
    </lineage>
</organism>